<keyword evidence="10 16" id="KW-0862">Zinc</keyword>
<keyword evidence="8" id="KW-0677">Repeat</keyword>
<feature type="binding site" evidence="16">
    <location>
        <position position="1161"/>
    </location>
    <ligand>
        <name>Zn(2+)</name>
        <dbReference type="ChEBI" id="CHEBI:29105"/>
        <label>1</label>
    </ligand>
</feature>
<feature type="repeat" description="Hemopexin" evidence="20">
    <location>
        <begin position="1268"/>
        <end position="1317"/>
    </location>
</feature>
<evidence type="ECO:0000256" key="5">
    <source>
        <dbReference type="ARBA" id="ARBA00022670"/>
    </source>
</evidence>
<feature type="binding site" evidence="16">
    <location>
        <position position="1227"/>
    </location>
    <ligand>
        <name>Zn(2+)</name>
        <dbReference type="ChEBI" id="CHEBI:29105"/>
        <label>2</label>
        <note>catalytic</note>
    </ligand>
</feature>
<dbReference type="PROSITE" id="PS51642">
    <property type="entry name" value="HEMOPEXIN_2"/>
    <property type="match status" value="9"/>
</dbReference>
<dbReference type="SUPFAM" id="SSF55486">
    <property type="entry name" value="Metalloproteases ('zincins'), catalytic domain"/>
    <property type="match status" value="3"/>
</dbReference>
<dbReference type="InterPro" id="IPR021158">
    <property type="entry name" value="Pept_M10A_Zn_BS"/>
</dbReference>
<gene>
    <name evidence="23" type="ORF">ASZ78_016440</name>
</gene>
<feature type="binding site" evidence="16">
    <location>
        <position position="1149"/>
    </location>
    <ligand>
        <name>Ca(2+)</name>
        <dbReference type="ChEBI" id="CHEBI:29108"/>
        <label>2</label>
    </ligand>
</feature>
<feature type="binding site" evidence="16">
    <location>
        <position position="1159"/>
    </location>
    <ligand>
        <name>Zn(2+)</name>
        <dbReference type="ChEBI" id="CHEBI:29105"/>
        <label>1</label>
    </ligand>
</feature>
<keyword evidence="7" id="KW-0732">Signal</keyword>
<feature type="non-terminal residue" evidence="23">
    <location>
        <position position="1"/>
    </location>
</feature>
<dbReference type="InterPro" id="IPR033739">
    <property type="entry name" value="M10A_MMP"/>
</dbReference>
<feature type="binding site" evidence="16">
    <location>
        <position position="1189"/>
    </location>
    <ligand>
        <name>Ca(2+)</name>
        <dbReference type="ChEBI" id="CHEBI:29108"/>
        <label>3</label>
    </ligand>
</feature>
<evidence type="ECO:0000256" key="7">
    <source>
        <dbReference type="ARBA" id="ARBA00022729"/>
    </source>
</evidence>
<dbReference type="SUPFAM" id="SSF50923">
    <property type="entry name" value="Hemopexin-like domain"/>
    <property type="match status" value="3"/>
</dbReference>
<feature type="repeat" description="Hemopexin" evidence="20">
    <location>
        <begin position="438"/>
        <end position="486"/>
    </location>
</feature>
<evidence type="ECO:0000256" key="19">
    <source>
        <dbReference type="PIRSR" id="PIRSR621190-5"/>
    </source>
</evidence>
<evidence type="ECO:0000256" key="17">
    <source>
        <dbReference type="PIRSR" id="PIRSR621190-3"/>
    </source>
</evidence>
<feature type="compositionally biased region" description="Basic and acidic residues" evidence="21">
    <location>
        <begin position="327"/>
        <end position="341"/>
    </location>
</feature>
<dbReference type="InterPro" id="IPR036375">
    <property type="entry name" value="Hemopexin-like_dom_sf"/>
</dbReference>
<evidence type="ECO:0000313" key="23">
    <source>
        <dbReference type="EMBL" id="OXB57866.1"/>
    </source>
</evidence>
<feature type="modified residue" description="Phosphotyrosine; by PKDCC" evidence="18">
    <location>
        <position position="1353"/>
    </location>
</feature>
<dbReference type="STRING" id="9009.A0A226MRA7"/>
<keyword evidence="9" id="KW-0378">Hydrolase</keyword>
<feature type="compositionally biased region" description="Basic and acidic residues" evidence="21">
    <location>
        <begin position="834"/>
        <end position="843"/>
    </location>
</feature>
<protein>
    <recommendedName>
        <fullName evidence="22">Peptidase metallopeptidase domain-containing protein</fullName>
    </recommendedName>
</protein>
<evidence type="ECO:0000256" key="2">
    <source>
        <dbReference type="ARBA" id="ARBA00010370"/>
    </source>
</evidence>
<evidence type="ECO:0000256" key="18">
    <source>
        <dbReference type="PIRSR" id="PIRSR621190-4"/>
    </source>
</evidence>
<organism evidence="23 24">
    <name type="scientific">Callipepla squamata</name>
    <name type="common">Scaled quail</name>
    <dbReference type="NCBI Taxonomy" id="9009"/>
    <lineage>
        <taxon>Eukaryota</taxon>
        <taxon>Metazoa</taxon>
        <taxon>Chordata</taxon>
        <taxon>Craniata</taxon>
        <taxon>Vertebrata</taxon>
        <taxon>Euteleostomi</taxon>
        <taxon>Archelosauria</taxon>
        <taxon>Archosauria</taxon>
        <taxon>Dinosauria</taxon>
        <taxon>Saurischia</taxon>
        <taxon>Theropoda</taxon>
        <taxon>Coelurosauria</taxon>
        <taxon>Aves</taxon>
        <taxon>Neognathae</taxon>
        <taxon>Galloanserae</taxon>
        <taxon>Galliformes</taxon>
        <taxon>Odontophoridae</taxon>
        <taxon>Callipepla</taxon>
    </lineage>
</organism>
<keyword evidence="3" id="KW-0964">Secreted</keyword>
<dbReference type="Pfam" id="PF00045">
    <property type="entry name" value="Hemopexin"/>
    <property type="match status" value="10"/>
</dbReference>
<feature type="binding site" evidence="16">
    <location>
        <position position="1278"/>
    </location>
    <ligand>
        <name>Ca(2+)</name>
        <dbReference type="ChEBI" id="CHEBI:29108"/>
        <label>4</label>
    </ligand>
</feature>
<feature type="region of interest" description="Disordered" evidence="21">
    <location>
        <begin position="821"/>
        <end position="847"/>
    </location>
</feature>
<feature type="disulfide bond" evidence="17">
    <location>
        <begin position="1271"/>
        <end position="1457"/>
    </location>
</feature>
<evidence type="ECO:0000256" key="8">
    <source>
        <dbReference type="ARBA" id="ARBA00022737"/>
    </source>
</evidence>
<feature type="region of interest" description="Disordered" evidence="21">
    <location>
        <begin position="301"/>
        <end position="341"/>
    </location>
</feature>
<dbReference type="Pfam" id="PF00413">
    <property type="entry name" value="Peptidase_M10"/>
    <property type="match status" value="4"/>
</dbReference>
<evidence type="ECO:0000256" key="10">
    <source>
        <dbReference type="ARBA" id="ARBA00022833"/>
    </source>
</evidence>
<dbReference type="SUPFAM" id="SSF47090">
    <property type="entry name" value="PGBD-like"/>
    <property type="match status" value="3"/>
</dbReference>
<keyword evidence="12" id="KW-0482">Metalloprotease</keyword>
<dbReference type="InterPro" id="IPR002477">
    <property type="entry name" value="Peptidoglycan-bd-like"/>
</dbReference>
<dbReference type="GO" id="GO:0030574">
    <property type="term" value="P:collagen catabolic process"/>
    <property type="evidence" value="ECO:0007669"/>
    <property type="project" value="TreeGrafter"/>
</dbReference>
<evidence type="ECO:0000256" key="11">
    <source>
        <dbReference type="ARBA" id="ARBA00022837"/>
    </source>
</evidence>
<dbReference type="GO" id="GO:0004222">
    <property type="term" value="F:metalloendopeptidase activity"/>
    <property type="evidence" value="ECO:0007669"/>
    <property type="project" value="InterPro"/>
</dbReference>
<evidence type="ECO:0000256" key="13">
    <source>
        <dbReference type="ARBA" id="ARBA00023145"/>
    </source>
</evidence>
<dbReference type="FunFam" id="3.40.390.10:FF:000007">
    <property type="entry name" value="Collagenase 3"/>
    <property type="match status" value="2"/>
</dbReference>
<evidence type="ECO:0000256" key="15">
    <source>
        <dbReference type="PIRSR" id="PIRSR621190-1"/>
    </source>
</evidence>
<feature type="repeat" description="Hemopexin" evidence="20">
    <location>
        <begin position="847"/>
        <end position="896"/>
    </location>
</feature>
<dbReference type="CDD" id="cd04278">
    <property type="entry name" value="ZnMc_MMP"/>
    <property type="match status" value="3"/>
</dbReference>
<dbReference type="InterPro" id="IPR021190">
    <property type="entry name" value="Pept_M10A"/>
</dbReference>
<evidence type="ECO:0000256" key="1">
    <source>
        <dbReference type="ARBA" id="ARBA00004498"/>
    </source>
</evidence>
<dbReference type="GO" id="GO:0031012">
    <property type="term" value="C:extracellular matrix"/>
    <property type="evidence" value="ECO:0007669"/>
    <property type="project" value="InterPro"/>
</dbReference>
<keyword evidence="24" id="KW-1185">Reference proteome</keyword>
<evidence type="ECO:0000256" key="6">
    <source>
        <dbReference type="ARBA" id="ARBA00022723"/>
    </source>
</evidence>
<feature type="binding site" evidence="16">
    <location>
        <position position="1174"/>
    </location>
    <ligand>
        <name>Zn(2+)</name>
        <dbReference type="ChEBI" id="CHEBI:29105"/>
        <label>1</label>
    </ligand>
</feature>
<dbReference type="InterPro" id="IPR018487">
    <property type="entry name" value="Hemopexin-like_repeat"/>
</dbReference>
<feature type="binding site" evidence="16">
    <location>
        <position position="1324"/>
    </location>
    <ligand>
        <name>Ca(2+)</name>
        <dbReference type="ChEBI" id="CHEBI:29108"/>
        <label>5</label>
    </ligand>
</feature>
<feature type="repeat" description="Hemopexin" evidence="20">
    <location>
        <begin position="340"/>
        <end position="389"/>
    </location>
</feature>
<keyword evidence="4" id="KW-0272">Extracellular matrix</keyword>
<dbReference type="EMBL" id="MCFN01000510">
    <property type="protein sequence ID" value="OXB57866.1"/>
    <property type="molecule type" value="Genomic_DNA"/>
</dbReference>
<feature type="binding site" evidence="16">
    <location>
        <position position="1192"/>
    </location>
    <ligand>
        <name>Ca(2+)</name>
        <dbReference type="ChEBI" id="CHEBI:29108"/>
        <label>1</label>
    </ligand>
</feature>
<dbReference type="CDD" id="cd00094">
    <property type="entry name" value="HX"/>
    <property type="match status" value="3"/>
</dbReference>
<dbReference type="InterPro" id="IPR000585">
    <property type="entry name" value="Hemopexin-like_dom"/>
</dbReference>
<feature type="domain" description="Peptidase metallopeptidase" evidence="22">
    <location>
        <begin position="140"/>
        <end position="301"/>
    </location>
</feature>
<keyword evidence="5" id="KW-0645">Protease</keyword>
<feature type="binding site" evidence="16">
    <location>
        <position position="1280"/>
    </location>
    <ligand>
        <name>Ca(2+)</name>
        <dbReference type="ChEBI" id="CHEBI:29108"/>
        <label>5</label>
    </ligand>
</feature>
<feature type="active site" evidence="15">
    <location>
        <position position="1210"/>
    </location>
</feature>
<evidence type="ECO:0000259" key="22">
    <source>
        <dbReference type="SMART" id="SM00235"/>
    </source>
</evidence>
<feature type="binding site" description="in inhibited form" evidence="16">
    <location>
        <position position="1083"/>
    </location>
    <ligand>
        <name>Zn(2+)</name>
        <dbReference type="ChEBI" id="CHEBI:29105"/>
        <label>2</label>
        <note>catalytic</note>
    </ligand>
</feature>
<dbReference type="SMART" id="SM00120">
    <property type="entry name" value="HX"/>
    <property type="match status" value="10"/>
</dbReference>
<feature type="repeat" description="Hemopexin" evidence="20">
    <location>
        <begin position="1318"/>
        <end position="1364"/>
    </location>
</feature>
<evidence type="ECO:0000256" key="21">
    <source>
        <dbReference type="SAM" id="MobiDB-lite"/>
    </source>
</evidence>
<feature type="binding site" evidence="16">
    <location>
        <position position="1167"/>
    </location>
    <ligand>
        <name>Ca(2+)</name>
        <dbReference type="ChEBI" id="CHEBI:29108"/>
        <label>3</label>
    </ligand>
</feature>
<feature type="domain" description="Peptidase metallopeptidase" evidence="22">
    <location>
        <begin position="1096"/>
        <end position="1255"/>
    </location>
</feature>
<dbReference type="Pfam" id="PF01471">
    <property type="entry name" value="PG_binding_1"/>
    <property type="match status" value="3"/>
</dbReference>
<dbReference type="InterPro" id="IPR018486">
    <property type="entry name" value="Hemopexin_CS"/>
</dbReference>
<feature type="binding site" evidence="16">
    <location>
        <position position="1187"/>
    </location>
    <ligand>
        <name>Zn(2+)</name>
        <dbReference type="ChEBI" id="CHEBI:29105"/>
        <label>1</label>
    </ligand>
</feature>
<dbReference type="Gene3D" id="2.110.10.10">
    <property type="entry name" value="Hemopexin-like domain"/>
    <property type="match status" value="3"/>
</dbReference>
<feature type="binding site" evidence="16">
    <location>
        <position position="1183"/>
    </location>
    <ligand>
        <name>Ca(2+)</name>
        <dbReference type="ChEBI" id="CHEBI:29108"/>
        <label>2</label>
    </ligand>
</feature>
<dbReference type="PROSITE" id="PS00546">
    <property type="entry name" value="CYSTEINE_SWITCH"/>
    <property type="match status" value="2"/>
</dbReference>
<dbReference type="InterPro" id="IPR006026">
    <property type="entry name" value="Peptidase_Metallo"/>
</dbReference>
<proteinExistence type="inferred from homology"/>
<dbReference type="PRINTS" id="PR00138">
    <property type="entry name" value="MATRIXIN"/>
</dbReference>
<dbReference type="FunFam" id="2.110.10.10:FF:000002">
    <property type="entry name" value="Matrix metallopeptidase 3"/>
    <property type="match status" value="3"/>
</dbReference>
<dbReference type="InterPro" id="IPR036365">
    <property type="entry name" value="PGBD-like_sf"/>
</dbReference>
<dbReference type="Gene3D" id="3.40.390.10">
    <property type="entry name" value="Collagenase (Catalytic Domain)"/>
    <property type="match status" value="3"/>
</dbReference>
<comment type="cofactor">
    <cofactor evidence="16">
        <name>Ca(2+)</name>
        <dbReference type="ChEBI" id="CHEBI:29108"/>
    </cofactor>
    <text evidence="16">Can bind about 5 Ca(2+) ions per subunit.</text>
</comment>
<feature type="binding site" evidence="16">
    <location>
        <position position="1192"/>
    </location>
    <ligand>
        <name>Ca(2+)</name>
        <dbReference type="ChEBI" id="CHEBI:29108"/>
        <label>3</label>
    </ligand>
</feature>
<dbReference type="GO" id="GO:0030198">
    <property type="term" value="P:extracellular matrix organization"/>
    <property type="evidence" value="ECO:0007669"/>
    <property type="project" value="TreeGrafter"/>
</dbReference>
<dbReference type="GO" id="GO:0008270">
    <property type="term" value="F:zinc ion binding"/>
    <property type="evidence" value="ECO:0007669"/>
    <property type="project" value="InterPro"/>
</dbReference>
<keyword evidence="14 17" id="KW-1015">Disulfide bond</keyword>
<feature type="binding site" evidence="16">
    <location>
        <position position="1166"/>
    </location>
    <ligand>
        <name>Ca(2+)</name>
        <dbReference type="ChEBI" id="CHEBI:29108"/>
        <label>3</label>
    </ligand>
</feature>
<feature type="repeat" description="Hemopexin" evidence="20">
    <location>
        <begin position="390"/>
        <end position="436"/>
    </location>
</feature>
<evidence type="ECO:0000256" key="3">
    <source>
        <dbReference type="ARBA" id="ARBA00022525"/>
    </source>
</evidence>
<feature type="domain" description="Peptidase metallopeptidase" evidence="22">
    <location>
        <begin position="605"/>
        <end position="821"/>
    </location>
</feature>
<feature type="binding site" evidence="16">
    <location>
        <position position="1372"/>
    </location>
    <ligand>
        <name>Ca(2+)</name>
        <dbReference type="ChEBI" id="CHEBI:29108"/>
        <label>5</label>
    </ligand>
</feature>
<feature type="repeat" description="Hemopexin" evidence="20">
    <location>
        <begin position="1366"/>
        <end position="1414"/>
    </location>
</feature>
<feature type="repeat" description="Hemopexin" evidence="20">
    <location>
        <begin position="897"/>
        <end position="943"/>
    </location>
</feature>
<dbReference type="InterPro" id="IPR024079">
    <property type="entry name" value="MetalloPept_cat_dom_sf"/>
</dbReference>
<dbReference type="SMART" id="SM00235">
    <property type="entry name" value="ZnMc"/>
    <property type="match status" value="3"/>
</dbReference>
<keyword evidence="13" id="KW-0865">Zymogen</keyword>
<dbReference type="Proteomes" id="UP000198323">
    <property type="component" value="Unassembled WGS sequence"/>
</dbReference>
<name>A0A226MRA7_CALSU</name>
<evidence type="ECO:0000256" key="14">
    <source>
        <dbReference type="ARBA" id="ARBA00023157"/>
    </source>
</evidence>
<evidence type="ECO:0000256" key="9">
    <source>
        <dbReference type="ARBA" id="ARBA00022801"/>
    </source>
</evidence>
<dbReference type="InterPro" id="IPR001818">
    <property type="entry name" value="Pept_M10_metallopeptidase"/>
</dbReference>
<evidence type="ECO:0000256" key="12">
    <source>
        <dbReference type="ARBA" id="ARBA00023049"/>
    </source>
</evidence>
<accession>A0A226MRA7</accession>
<feature type="repeat" description="Hemopexin" evidence="20">
    <location>
        <begin position="945"/>
        <end position="992"/>
    </location>
</feature>
<feature type="binding site" evidence="16">
    <location>
        <position position="1213"/>
    </location>
    <ligand>
        <name>Zn(2+)</name>
        <dbReference type="ChEBI" id="CHEBI:29105"/>
        <label>2</label>
        <note>catalytic</note>
    </ligand>
</feature>
<dbReference type="PANTHER" id="PTHR10201:SF267">
    <property type="entry name" value="MACROPHAGE METALLOELASTASE"/>
    <property type="match status" value="1"/>
</dbReference>
<feature type="binding site" evidence="16">
    <location>
        <position position="1219"/>
    </location>
    <ligand>
        <name>Zn(2+)</name>
        <dbReference type="ChEBI" id="CHEBI:29105"/>
        <label>2</label>
        <note>catalytic</note>
    </ligand>
</feature>
<feature type="compositionally biased region" description="Pro residues" evidence="21">
    <location>
        <begin position="303"/>
        <end position="312"/>
    </location>
</feature>
<feature type="binding site" evidence="16">
    <location>
        <position position="1185"/>
    </location>
    <ligand>
        <name>Ca(2+)</name>
        <dbReference type="ChEBI" id="CHEBI:29108"/>
        <label>2</label>
    </ligand>
</feature>
<feature type="binding site" evidence="16">
    <location>
        <position position="1418"/>
    </location>
    <ligand>
        <name>Ca(2+)</name>
        <dbReference type="ChEBI" id="CHEBI:29108"/>
        <label>4</label>
    </ligand>
</feature>
<keyword evidence="6 16" id="KW-0479">Metal-binding</keyword>
<reference evidence="23 24" key="1">
    <citation type="submission" date="2016-07" db="EMBL/GenBank/DDBJ databases">
        <title>Disparate Historic Effective Population Sizes Predicted by Modern Levels of Genome Diversity for the Scaled Quail (Callipepla squamata) and the Northern Bobwhite (Colinus virginianus): Inferences from First and Second Generation Draft Genome Assemblies for Sympatric New World Quail.</title>
        <authorList>
            <person name="Oldeschulte D.L."/>
            <person name="Halley Y.A."/>
            <person name="Bhattarai E.K."/>
            <person name="Brashear W.A."/>
            <person name="Hill J."/>
            <person name="Metz R.P."/>
            <person name="Johnson C.D."/>
            <person name="Rollins D."/>
            <person name="Peterson M.J."/>
            <person name="Bickhart D.M."/>
            <person name="Decker J.E."/>
            <person name="Seabury C.M."/>
        </authorList>
    </citation>
    <scope>NUCLEOTIDE SEQUENCE [LARGE SCALE GENOMIC DNA]</scope>
    <source>
        <strain evidence="23 24">Texas</strain>
        <tissue evidence="23">Leg muscle</tissue>
    </source>
</reference>
<evidence type="ECO:0000256" key="16">
    <source>
        <dbReference type="PIRSR" id="PIRSR621190-2"/>
    </source>
</evidence>
<evidence type="ECO:0000313" key="24">
    <source>
        <dbReference type="Proteomes" id="UP000198323"/>
    </source>
</evidence>
<dbReference type="PROSITE" id="PS00024">
    <property type="entry name" value="HEMOPEXIN"/>
    <property type="match status" value="1"/>
</dbReference>
<dbReference type="PANTHER" id="PTHR10201">
    <property type="entry name" value="MATRIX METALLOPROTEINASE"/>
    <property type="match status" value="1"/>
</dbReference>
<feature type="short sequence motif" description="Cysteine switch" evidence="19">
    <location>
        <begin position="1081"/>
        <end position="1088"/>
    </location>
</feature>
<feature type="binding site" evidence="16">
    <location>
        <position position="1209"/>
    </location>
    <ligand>
        <name>Zn(2+)</name>
        <dbReference type="ChEBI" id="CHEBI:29105"/>
        <label>2</label>
        <note>catalytic</note>
    </ligand>
</feature>
<keyword evidence="11 16" id="KW-0106">Calcium</keyword>
<dbReference type="GO" id="GO:0006508">
    <property type="term" value="P:proteolysis"/>
    <property type="evidence" value="ECO:0007669"/>
    <property type="project" value="UniProtKB-KW"/>
</dbReference>
<sequence length="1457" mass="166322">KQANDINREALVSLGQKKWLRGLLERALSKGREAEMELKMLAFLGLLCVSCSYALPVAPETENEDTQFARKYLENFYDFKEDKHSSFKSRNLDHMADKIREMQSFFGLEVTGELNHKTMDMMKQPRCGIPDVRSYSTFPRTPRWKKEDVTYRILNYTPDMLQTDVDEAIANAFQLWSSVTPLRFTRLYSGDADILISFASGFHGDFYSFDGPGGTLAHAYPPGSGIGGDAHFDEDENWTKFTTYSGYNLFLVAAHELGHSLGLAHSNVFGALMYPIYMAKDTRNYRLHQDDISGIQALYGPPRESPALPPQEPTEMTPAEVPTQMSPREEPTEMVPTKRPEDCDPHLTFDAITTLRGEILFFKGSYVWRKSPYFSEIEHDTISTFWPSLAAGFDAAYEVDKKDRVIFFKDNQYWAVSGYRIEPGFPKPIQNLGFPGRVRKIDAAVHDQNTKKTYIFVGSKYWSFDENTQSMDRGYPRKIAADFQGIGHAVDAALQKNGKGKRMKNLPLLLLLCAALSHAFPAHTRQKKEEGMQLIQKYLENYYGFKKDGESFIWKSNSAMVKKIKEMQEFFGLEVTGRPDSSTLDLVQKHRCGFPDVAGFSTFAGEPKWAKQVLTYRILNYTSDLSQADVNAAIKKAFSIWSSVTPLKFIKKDRGDADIMISFAIGGKSLHNHNELLPSYCQGEAVAIMGILEDVRGNIQGKMKRRWEKPPVNCLLDSSGHNDFIPFDGPGGSVAHAYAPGKDFGGDAHFDEDETWTKSTEGRKFSVNLFYVAAHEFGHSLGLFHSKDPDALMYPVYRKFNPSVFPLHQDDINGIQFLYGPSPNTSNDQGGSAEVKEPTETKEPVLPNSCGPDLTFDAVTTLRGEIIFFKDKHFWRKHPAVRGVDFHLVSLFWPRLPSGVDAAYEIPEEDKILLFKGNEFWVVRGETIPPEYPRKIYILGFSKDIAKIDAAFYDRNQGKAYYFTADKFWSYDERNQSMDRKPRLIKDAFPGINGKVDAVFQHESITFGFVHDGSCTRWVIQDNLSVTYLQNFYNLQKDHRPHLRQGGKNHLAEKLKEMQEFFGLQVTGKPDHDTLEMMNKPRCGVPDVQQYVFTPGNPKWKKNNLTYRIVNYTRKMRQTDVDEAIQRALNVWSSVTPLTFEKTEDKIADIMISFAYRDHNDNSPFDGPDGQLAHAFQPGEGIGGDVHIDEEENWTKDGRGYNLFIVVAHELGHSLGLSHSNDPGALMYPNYAYTDPKEFRLPQDDIDGIQAIYGLSNDAVQPTGPTTPQACDPNLTFDAITTLRGEMMFFKGRYMLRKHPERSETELNFISLFWPNLPSGIQAAYENIERDEVLVFKEDKYWVIRGYDVAYGYPKPIYRLGFPKSVKRVNAAYNDETTGKTYFFVADRYWRYDENKKTMDQGYPRKIIHDFGKIGRVDAAFQKDGYIYFFHGTTQFQFDPRAKRIVKKMKSISWFNC</sequence>
<evidence type="ECO:0000256" key="4">
    <source>
        <dbReference type="ARBA" id="ARBA00022530"/>
    </source>
</evidence>
<comment type="caution">
    <text evidence="23">The sequence shown here is derived from an EMBL/GenBank/DDBJ whole genome shotgun (WGS) entry which is preliminary data.</text>
</comment>
<evidence type="ECO:0000256" key="20">
    <source>
        <dbReference type="PROSITE-ProRule" id="PRU01011"/>
    </source>
</evidence>
<dbReference type="OrthoDB" id="406838at2759"/>
<comment type="subcellular location">
    <subcellularLocation>
        <location evidence="1">Secreted</location>
        <location evidence="1">Extracellular space</location>
        <location evidence="1">Extracellular matrix</location>
    </subcellularLocation>
</comment>
<comment type="similarity">
    <text evidence="2">Belongs to the peptidase M10A family.</text>
</comment>
<comment type="cofactor">
    <cofactor evidence="16">
        <name>Zn(2+)</name>
        <dbReference type="ChEBI" id="CHEBI:29105"/>
    </cofactor>
    <text evidence="16">Binds 2 Zn(2+) ions per subunit.</text>
</comment>